<dbReference type="PANTHER" id="PTHR24346:SF30">
    <property type="entry name" value="MATERNAL EMBRYONIC LEUCINE ZIPPER KINASE"/>
    <property type="match status" value="1"/>
</dbReference>
<protein>
    <recommendedName>
        <fullName evidence="1">non-specific serine/threonine protein kinase</fullName>
        <ecNumber evidence="1">2.7.11.1</ecNumber>
    </recommendedName>
</protein>
<evidence type="ECO:0000256" key="5">
    <source>
        <dbReference type="ARBA" id="ARBA00022777"/>
    </source>
</evidence>
<dbReference type="AlphaFoldDB" id="A0A1J4L5L4"/>
<dbReference type="SMART" id="SM00220">
    <property type="entry name" value="S_TKc"/>
    <property type="match status" value="1"/>
</dbReference>
<sequence>MLPQSGDEIGNYTFISKLGSGSFATVWLAQHKLIGSKVAIKIIQKSSINSNEAITRFNRECALLKQMDHPFIAELFEIIETETCSFLVMEYAEHGNMLEYVNKNGRLDENKARHYFCQIISALDYIHNEKYVAHRDLKAENVLLDSHDNIRLIDFGLSNVFTRDTPELKTACGSPAYASPEMIQGFPYTKAADMWSAGILLYAMVVGRLPYDDKNITVILQKIVNEEVKYPSFLSLSLIDLLKRLLTKNPDHRITLTRLKEHVWFSQSEYQVVFDFNNIGRVNLYSKQIDPSIVQQLANLGIDIPSLTSSLMSNELNQLTAIYKILKKERMMHQMKDLIQMMVRNSSLMQYQMSPVAVNAQVFTAPIAPFQMMPRPSIPMVHQIYPMGMPMQPQMQVAPPIPPYMKQSTPDLPYPAHINFANMKNCNRRMSRPSIIKQVAPLYPQSPVAAMPI</sequence>
<comment type="caution">
    <text evidence="12">The sequence shown here is derived from an EMBL/GenBank/DDBJ whole genome shotgun (WGS) entry which is preliminary data.</text>
</comment>
<dbReference type="VEuPathDB" id="TrichDB:TRFO_12579"/>
<dbReference type="EMBL" id="MLAK01000024">
    <property type="protein sequence ID" value="OHT17238.1"/>
    <property type="molecule type" value="Genomic_DNA"/>
</dbReference>
<evidence type="ECO:0000256" key="8">
    <source>
        <dbReference type="ARBA" id="ARBA00048679"/>
    </source>
</evidence>
<dbReference type="Pfam" id="PF00069">
    <property type="entry name" value="Pkinase"/>
    <property type="match status" value="1"/>
</dbReference>
<dbReference type="PROSITE" id="PS50011">
    <property type="entry name" value="PROTEIN_KINASE_DOM"/>
    <property type="match status" value="1"/>
</dbReference>
<dbReference type="InterPro" id="IPR000719">
    <property type="entry name" value="Prot_kinase_dom"/>
</dbReference>
<accession>A0A1J4L5L4</accession>
<dbReference type="InterPro" id="IPR011009">
    <property type="entry name" value="Kinase-like_dom_sf"/>
</dbReference>
<dbReference type="Gene3D" id="1.10.510.10">
    <property type="entry name" value="Transferase(Phosphotransferase) domain 1"/>
    <property type="match status" value="1"/>
</dbReference>
<dbReference type="GO" id="GO:0004674">
    <property type="term" value="F:protein serine/threonine kinase activity"/>
    <property type="evidence" value="ECO:0007669"/>
    <property type="project" value="UniProtKB-KW"/>
</dbReference>
<evidence type="ECO:0000256" key="10">
    <source>
        <dbReference type="RuleBase" id="RU000304"/>
    </source>
</evidence>
<dbReference type="FunFam" id="3.30.200.20:FF:000003">
    <property type="entry name" value="Non-specific serine/threonine protein kinase"/>
    <property type="match status" value="1"/>
</dbReference>
<evidence type="ECO:0000256" key="4">
    <source>
        <dbReference type="ARBA" id="ARBA00022741"/>
    </source>
</evidence>
<dbReference type="PROSITE" id="PS00108">
    <property type="entry name" value="PROTEIN_KINASE_ST"/>
    <property type="match status" value="1"/>
</dbReference>
<organism evidence="12 13">
    <name type="scientific">Tritrichomonas foetus</name>
    <dbReference type="NCBI Taxonomy" id="1144522"/>
    <lineage>
        <taxon>Eukaryota</taxon>
        <taxon>Metamonada</taxon>
        <taxon>Parabasalia</taxon>
        <taxon>Tritrichomonadida</taxon>
        <taxon>Tritrichomonadidae</taxon>
        <taxon>Tritrichomonas</taxon>
    </lineage>
</organism>
<reference evidence="12" key="1">
    <citation type="submission" date="2016-10" db="EMBL/GenBank/DDBJ databases">
        <authorList>
            <person name="Benchimol M."/>
            <person name="Almeida L.G."/>
            <person name="Vasconcelos A.T."/>
            <person name="Perreira-Neves A."/>
            <person name="Rosa I.A."/>
            <person name="Tasca T."/>
            <person name="Bogo M.R."/>
            <person name="de Souza W."/>
        </authorList>
    </citation>
    <scope>NUCLEOTIDE SEQUENCE [LARGE SCALE GENOMIC DNA]</scope>
    <source>
        <strain evidence="12">K</strain>
    </source>
</reference>
<comment type="catalytic activity">
    <reaction evidence="8">
        <text>L-seryl-[protein] + ATP = O-phospho-L-seryl-[protein] + ADP + H(+)</text>
        <dbReference type="Rhea" id="RHEA:17989"/>
        <dbReference type="Rhea" id="RHEA-COMP:9863"/>
        <dbReference type="Rhea" id="RHEA-COMP:11604"/>
        <dbReference type="ChEBI" id="CHEBI:15378"/>
        <dbReference type="ChEBI" id="CHEBI:29999"/>
        <dbReference type="ChEBI" id="CHEBI:30616"/>
        <dbReference type="ChEBI" id="CHEBI:83421"/>
        <dbReference type="ChEBI" id="CHEBI:456216"/>
        <dbReference type="EC" id="2.7.11.1"/>
    </reaction>
</comment>
<dbReference type="InterPro" id="IPR008271">
    <property type="entry name" value="Ser/Thr_kinase_AS"/>
</dbReference>
<gene>
    <name evidence="12" type="ORF">TRFO_12579</name>
</gene>
<keyword evidence="4 9" id="KW-0547">Nucleotide-binding</keyword>
<dbReference type="EC" id="2.7.11.1" evidence="1"/>
<evidence type="ECO:0000256" key="6">
    <source>
        <dbReference type="ARBA" id="ARBA00022840"/>
    </source>
</evidence>
<dbReference type="GO" id="GO:0005524">
    <property type="term" value="F:ATP binding"/>
    <property type="evidence" value="ECO:0007669"/>
    <property type="project" value="UniProtKB-UniRule"/>
</dbReference>
<dbReference type="RefSeq" id="XP_068370374.1">
    <property type="nucleotide sequence ID" value="XM_068496715.1"/>
</dbReference>
<evidence type="ECO:0000256" key="7">
    <source>
        <dbReference type="ARBA" id="ARBA00047899"/>
    </source>
</evidence>
<evidence type="ECO:0000256" key="9">
    <source>
        <dbReference type="PROSITE-ProRule" id="PRU10141"/>
    </source>
</evidence>
<dbReference type="InterPro" id="IPR017441">
    <property type="entry name" value="Protein_kinase_ATP_BS"/>
</dbReference>
<dbReference type="Proteomes" id="UP000179807">
    <property type="component" value="Unassembled WGS sequence"/>
</dbReference>
<proteinExistence type="inferred from homology"/>
<comment type="similarity">
    <text evidence="10">Belongs to the protein kinase superfamily.</text>
</comment>
<feature type="binding site" evidence="9">
    <location>
        <position position="41"/>
    </location>
    <ligand>
        <name>ATP</name>
        <dbReference type="ChEBI" id="CHEBI:30616"/>
    </ligand>
</feature>
<dbReference type="SUPFAM" id="SSF56112">
    <property type="entry name" value="Protein kinase-like (PK-like)"/>
    <property type="match status" value="1"/>
</dbReference>
<dbReference type="FunFam" id="1.10.510.10:FF:000592">
    <property type="entry name" value="CAMK family protein kinase"/>
    <property type="match status" value="1"/>
</dbReference>
<dbReference type="GO" id="GO:0005737">
    <property type="term" value="C:cytoplasm"/>
    <property type="evidence" value="ECO:0007669"/>
    <property type="project" value="TreeGrafter"/>
</dbReference>
<evidence type="ECO:0000256" key="1">
    <source>
        <dbReference type="ARBA" id="ARBA00012513"/>
    </source>
</evidence>
<keyword evidence="6 9" id="KW-0067">ATP-binding</keyword>
<keyword evidence="5 12" id="KW-0418">Kinase</keyword>
<dbReference type="PROSITE" id="PS00107">
    <property type="entry name" value="PROTEIN_KINASE_ATP"/>
    <property type="match status" value="1"/>
</dbReference>
<keyword evidence="3" id="KW-0808">Transferase</keyword>
<feature type="domain" description="Protein kinase" evidence="11">
    <location>
        <begin position="12"/>
        <end position="265"/>
    </location>
</feature>
<comment type="catalytic activity">
    <reaction evidence="7">
        <text>L-threonyl-[protein] + ATP = O-phospho-L-threonyl-[protein] + ADP + H(+)</text>
        <dbReference type="Rhea" id="RHEA:46608"/>
        <dbReference type="Rhea" id="RHEA-COMP:11060"/>
        <dbReference type="Rhea" id="RHEA-COMP:11605"/>
        <dbReference type="ChEBI" id="CHEBI:15378"/>
        <dbReference type="ChEBI" id="CHEBI:30013"/>
        <dbReference type="ChEBI" id="CHEBI:30616"/>
        <dbReference type="ChEBI" id="CHEBI:61977"/>
        <dbReference type="ChEBI" id="CHEBI:456216"/>
        <dbReference type="EC" id="2.7.11.1"/>
    </reaction>
</comment>
<evidence type="ECO:0000313" key="13">
    <source>
        <dbReference type="Proteomes" id="UP000179807"/>
    </source>
</evidence>
<evidence type="ECO:0000256" key="3">
    <source>
        <dbReference type="ARBA" id="ARBA00022679"/>
    </source>
</evidence>
<evidence type="ECO:0000313" key="12">
    <source>
        <dbReference type="EMBL" id="OHT17238.1"/>
    </source>
</evidence>
<dbReference type="GeneID" id="94831419"/>
<keyword evidence="2 10" id="KW-0723">Serine/threonine-protein kinase</keyword>
<dbReference type="GO" id="GO:0035556">
    <property type="term" value="P:intracellular signal transduction"/>
    <property type="evidence" value="ECO:0007669"/>
    <property type="project" value="TreeGrafter"/>
</dbReference>
<dbReference type="CDD" id="cd14003">
    <property type="entry name" value="STKc_AMPK-like"/>
    <property type="match status" value="1"/>
</dbReference>
<keyword evidence="13" id="KW-1185">Reference proteome</keyword>
<name>A0A1J4L5L4_9EUKA</name>
<dbReference type="PANTHER" id="PTHR24346">
    <property type="entry name" value="MAP/MICROTUBULE AFFINITY-REGULATING KINASE"/>
    <property type="match status" value="1"/>
</dbReference>
<evidence type="ECO:0000259" key="11">
    <source>
        <dbReference type="PROSITE" id="PS50011"/>
    </source>
</evidence>
<evidence type="ECO:0000256" key="2">
    <source>
        <dbReference type="ARBA" id="ARBA00022527"/>
    </source>
</evidence>